<evidence type="ECO:0000256" key="1">
    <source>
        <dbReference type="SAM" id="SignalP"/>
    </source>
</evidence>
<accession>A0AA37KV90</accession>
<feature type="signal peptide" evidence="1">
    <location>
        <begin position="1"/>
        <end position="19"/>
    </location>
</feature>
<feature type="chain" id="PRO_5041243797" description="Tetratricopeptide repeat protein" evidence="1">
    <location>
        <begin position="20"/>
        <end position="594"/>
    </location>
</feature>
<dbReference type="PANTHER" id="PTHR12558">
    <property type="entry name" value="CELL DIVISION CYCLE 16,23,27"/>
    <property type="match status" value="1"/>
</dbReference>
<dbReference type="InterPro" id="IPR011990">
    <property type="entry name" value="TPR-like_helical_dom_sf"/>
</dbReference>
<dbReference type="InterPro" id="IPR019734">
    <property type="entry name" value="TPR_rpt"/>
</dbReference>
<evidence type="ECO:0008006" key="4">
    <source>
        <dbReference type="Google" id="ProtNLM"/>
    </source>
</evidence>
<sequence>MKRLTATTALCVLFCTAFAAGKGPAATVPGSYPDSLRSVWLYTEGIKQNTIFHDTVRAREYLTEAIRADSTYAPAYYEMATNGMYSTPDEAVELARRAYRLDTTNKWYHQFLGQALIFAQRYPEALGVYKRLRTADPQNPDNYRLLAALYEQVQQPYSAIATLDSAELRFGRIPMLSAMKRQLLISTRQLDKAVDEAKAMVEAAPYEAQHHVVLADLYAILNKDSLAMAEYDRAMQIDSTDVATLMSLADYYNGRRDYRSVLNVTQRLFDLDQMPLDAKIKRFEQLTSDMRFYREYYIQLNALASTLAVRYPQDRRVVELYAKHLIASGELEQALALYKLHLDDQPPVESYYRSVIDIESYLQHPDSAALYINRALELFPGEIDFQLSKGHVLNYTKEYDKAIKAYQQSLRYARTDSLRGAIWGLIGDTWHQKAAAGESGDEEDFVLISRKGSFRSAMKQCYKAYDRSLRYDPDNAMVLNNYAYFLSLEERDLEKALAMASRATALTDNNPTYLDTHAWVLFKLGRVDEARKIMQQAVALDAQESAALLVHYGDILKALGENFMAEIYWRKALEKGYDAGRIERRITESKAKKE</sequence>
<dbReference type="PANTHER" id="PTHR12558:SF33">
    <property type="entry name" value="BLL7664 PROTEIN"/>
    <property type="match status" value="1"/>
</dbReference>
<organism evidence="2 3">
    <name type="scientific">Alistipes finegoldii</name>
    <dbReference type="NCBI Taxonomy" id="214856"/>
    <lineage>
        <taxon>Bacteria</taxon>
        <taxon>Pseudomonadati</taxon>
        <taxon>Bacteroidota</taxon>
        <taxon>Bacteroidia</taxon>
        <taxon>Bacteroidales</taxon>
        <taxon>Rikenellaceae</taxon>
        <taxon>Alistipes</taxon>
    </lineage>
</organism>
<evidence type="ECO:0000313" key="2">
    <source>
        <dbReference type="EMBL" id="GKI20339.1"/>
    </source>
</evidence>
<dbReference type="RefSeq" id="WP_244077081.1">
    <property type="nucleotide sequence ID" value="NZ_AP025581.1"/>
</dbReference>
<evidence type="ECO:0000313" key="3">
    <source>
        <dbReference type="Proteomes" id="UP001055105"/>
    </source>
</evidence>
<gene>
    <name evidence="2" type="ORF">CE91St16_32470</name>
</gene>
<dbReference type="AlphaFoldDB" id="A0AA37KV90"/>
<dbReference type="Pfam" id="PF13181">
    <property type="entry name" value="TPR_8"/>
    <property type="match status" value="2"/>
</dbReference>
<dbReference type="SMART" id="SM00028">
    <property type="entry name" value="TPR"/>
    <property type="match status" value="6"/>
</dbReference>
<reference evidence="2" key="1">
    <citation type="submission" date="2022-01" db="EMBL/GenBank/DDBJ databases">
        <title>Novel bile acid biosynthetic pathways are enriched in the microbiome of centenarians.</title>
        <authorList>
            <person name="Sato Y."/>
            <person name="Atarashi K."/>
            <person name="Plichta R.D."/>
            <person name="Arai Y."/>
            <person name="Sasajima S."/>
            <person name="Kearney M.S."/>
            <person name="Suda W."/>
            <person name="Takeshita K."/>
            <person name="Sasaki T."/>
            <person name="Okamoto S."/>
            <person name="Skelly N.A."/>
            <person name="Okamura Y."/>
            <person name="Vlamakis H."/>
            <person name="Li Y."/>
            <person name="Tanoue T."/>
            <person name="Takei H."/>
            <person name="Nittono H."/>
            <person name="Narushima S."/>
            <person name="Irie J."/>
            <person name="Itoh H."/>
            <person name="Moriya K."/>
            <person name="Sugiura Y."/>
            <person name="Suematsu M."/>
            <person name="Moritoki N."/>
            <person name="Shibata S."/>
            <person name="Littman R.D."/>
            <person name="Fischbach A.M."/>
            <person name="Uwamino Y."/>
            <person name="Inoue T."/>
            <person name="Honda A."/>
            <person name="Hattori M."/>
            <person name="Murai T."/>
            <person name="Xavier J.R."/>
            <person name="Hirose N."/>
            <person name="Honda K."/>
        </authorList>
    </citation>
    <scope>NUCLEOTIDE SEQUENCE</scope>
    <source>
        <strain evidence="2">CE91-St16</strain>
    </source>
</reference>
<proteinExistence type="predicted"/>
<dbReference type="Proteomes" id="UP001055105">
    <property type="component" value="Unassembled WGS sequence"/>
</dbReference>
<dbReference type="EMBL" id="BQOL01000002">
    <property type="protein sequence ID" value="GKI20339.1"/>
    <property type="molecule type" value="Genomic_DNA"/>
</dbReference>
<dbReference type="SUPFAM" id="SSF48452">
    <property type="entry name" value="TPR-like"/>
    <property type="match status" value="2"/>
</dbReference>
<dbReference type="Gene3D" id="1.25.40.10">
    <property type="entry name" value="Tetratricopeptide repeat domain"/>
    <property type="match status" value="4"/>
</dbReference>
<dbReference type="SUPFAM" id="SSF81901">
    <property type="entry name" value="HCP-like"/>
    <property type="match status" value="1"/>
</dbReference>
<keyword evidence="1" id="KW-0732">Signal</keyword>
<name>A0AA37KV90_9BACT</name>
<dbReference type="Pfam" id="PF14559">
    <property type="entry name" value="TPR_19"/>
    <property type="match status" value="1"/>
</dbReference>
<protein>
    <recommendedName>
        <fullName evidence="4">Tetratricopeptide repeat protein</fullName>
    </recommendedName>
</protein>
<comment type="caution">
    <text evidence="2">The sequence shown here is derived from an EMBL/GenBank/DDBJ whole genome shotgun (WGS) entry which is preliminary data.</text>
</comment>